<name>A0A8J7PLS2_9PROT</name>
<accession>A0A8J7PLS2</accession>
<dbReference type="GO" id="GO:0019005">
    <property type="term" value="C:SCF ubiquitin ligase complex"/>
    <property type="evidence" value="ECO:0007669"/>
    <property type="project" value="TreeGrafter"/>
</dbReference>
<comment type="caution">
    <text evidence="2">The sequence shown here is derived from an EMBL/GenBank/DDBJ whole genome shotgun (WGS) entry which is preliminary data.</text>
</comment>
<evidence type="ECO:0000313" key="2">
    <source>
        <dbReference type="EMBL" id="MBN9412808.1"/>
    </source>
</evidence>
<feature type="signal peptide" evidence="1">
    <location>
        <begin position="1"/>
        <end position="21"/>
    </location>
</feature>
<feature type="chain" id="PRO_5035189497" description="Leucine-rich repeat domain-containing protein" evidence="1">
    <location>
        <begin position="22"/>
        <end position="416"/>
    </location>
</feature>
<evidence type="ECO:0008006" key="4">
    <source>
        <dbReference type="Google" id="ProtNLM"/>
    </source>
</evidence>
<dbReference type="AlphaFoldDB" id="A0A8J7PLS2"/>
<sequence>MMKKVVQTLCTLLLSTTIACASDQQDENHNLTHLKAISNGTLHDKSSSWQGKLEDLAPYKNLQNLSVENLDKSHMNTFNQILSNLSSLQELELGELTNATDNDTVSLVRALPNTLQKLSLNMSHVSPLRAKETLAKSFRRFSQLKSLKLQTSGITDNNLINVFPTSLTKLDVDNGDMHFHYIFKELSTLSELQVLKLGHVGHVGGNFLLENLSSLPTLKEFHWNCSRWVIQNILEVIHTLPHTLQVLKLEYSYRTKPQEGIVDLIKWFPPHLQGLHLSHFVLNDNAMQALMAVSTNLTILSLRNNNIHNDGLQVLMSMFPKKFLNLQKLDLYENLFDEEIAQHLFTMLSSNTTLQDISLFEDTRNLKFEVPQENYTLQKLGGNYQLTKTTRQTLNNNVKRAVTLEDLASPKFFLAS</sequence>
<evidence type="ECO:0000313" key="3">
    <source>
        <dbReference type="Proteomes" id="UP000664414"/>
    </source>
</evidence>
<evidence type="ECO:0000256" key="1">
    <source>
        <dbReference type="SAM" id="SignalP"/>
    </source>
</evidence>
<dbReference type="SUPFAM" id="SSF52047">
    <property type="entry name" value="RNI-like"/>
    <property type="match status" value="1"/>
</dbReference>
<organism evidence="2 3">
    <name type="scientific">Candidatus Paracaedimonas acanthamoebae</name>
    <dbReference type="NCBI Taxonomy" id="244581"/>
    <lineage>
        <taxon>Bacteria</taxon>
        <taxon>Pseudomonadati</taxon>
        <taxon>Pseudomonadota</taxon>
        <taxon>Alphaproteobacteria</taxon>
        <taxon>Holosporales</taxon>
        <taxon>Caedimonadaceae</taxon>
        <taxon>Candidatus Paracaedimonas</taxon>
    </lineage>
</organism>
<gene>
    <name evidence="2" type="ORF">J0H12_02620</name>
</gene>
<dbReference type="PANTHER" id="PTHR13318">
    <property type="entry name" value="PARTNER OF PAIRED, ISOFORM B-RELATED"/>
    <property type="match status" value="1"/>
</dbReference>
<protein>
    <recommendedName>
        <fullName evidence="4">Leucine-rich repeat domain-containing protein</fullName>
    </recommendedName>
</protein>
<dbReference type="GO" id="GO:0031146">
    <property type="term" value="P:SCF-dependent proteasomal ubiquitin-dependent protein catabolic process"/>
    <property type="evidence" value="ECO:0007669"/>
    <property type="project" value="TreeGrafter"/>
</dbReference>
<dbReference type="EMBL" id="JAFKGL010000013">
    <property type="protein sequence ID" value="MBN9412808.1"/>
    <property type="molecule type" value="Genomic_DNA"/>
</dbReference>
<dbReference type="Proteomes" id="UP000664414">
    <property type="component" value="Unassembled WGS sequence"/>
</dbReference>
<dbReference type="PANTHER" id="PTHR13318:SF190">
    <property type="entry name" value="PARTNER OF PAIRED, ISOFORM B"/>
    <property type="match status" value="1"/>
</dbReference>
<dbReference type="Gene3D" id="3.80.10.10">
    <property type="entry name" value="Ribonuclease Inhibitor"/>
    <property type="match status" value="1"/>
</dbReference>
<reference evidence="2" key="1">
    <citation type="submission" date="2021-02" db="EMBL/GenBank/DDBJ databases">
        <title>Thiocyanate and organic carbon inputs drive convergent selection for specific autotrophic Afipia and Thiobacillus strains within complex microbiomes.</title>
        <authorList>
            <person name="Huddy R.J."/>
            <person name="Sachdeva R."/>
            <person name="Kadzinga F."/>
            <person name="Kantor R.S."/>
            <person name="Harrison S.T.L."/>
            <person name="Banfield J.F."/>
        </authorList>
    </citation>
    <scope>NUCLEOTIDE SEQUENCE</scope>
    <source>
        <strain evidence="2">SCN18_10_11_15_R4_P_38_20</strain>
    </source>
</reference>
<dbReference type="InterPro" id="IPR032675">
    <property type="entry name" value="LRR_dom_sf"/>
</dbReference>
<keyword evidence="1" id="KW-0732">Signal</keyword>
<proteinExistence type="predicted"/>
<dbReference type="PROSITE" id="PS51257">
    <property type="entry name" value="PROKAR_LIPOPROTEIN"/>
    <property type="match status" value="1"/>
</dbReference>